<feature type="region of interest" description="Disordered" evidence="10">
    <location>
        <begin position="1"/>
        <end position="27"/>
    </location>
</feature>
<comment type="caution">
    <text evidence="12">The sequence shown here is derived from an EMBL/GenBank/DDBJ whole genome shotgun (WGS) entry which is preliminary data.</text>
</comment>
<evidence type="ECO:0000256" key="9">
    <source>
        <dbReference type="ARBA" id="ARBA00048531"/>
    </source>
</evidence>
<evidence type="ECO:0000313" key="13">
    <source>
        <dbReference type="Proteomes" id="UP000283458"/>
    </source>
</evidence>
<dbReference type="InterPro" id="IPR005860">
    <property type="entry name" value="CobD"/>
</dbReference>
<evidence type="ECO:0000256" key="8">
    <source>
        <dbReference type="ARBA" id="ARBA00029996"/>
    </source>
</evidence>
<comment type="cofactor">
    <cofactor evidence="1">
        <name>pyridoxal 5'-phosphate</name>
        <dbReference type="ChEBI" id="CHEBI:597326"/>
    </cofactor>
</comment>
<dbReference type="InterPro" id="IPR004839">
    <property type="entry name" value="Aminotransferase_I/II_large"/>
</dbReference>
<evidence type="ECO:0000256" key="5">
    <source>
        <dbReference type="ARBA" id="ARBA00022573"/>
    </source>
</evidence>
<keyword evidence="13" id="KW-1185">Reference proteome</keyword>
<dbReference type="PANTHER" id="PTHR42885">
    <property type="entry name" value="HISTIDINOL-PHOSPHATE AMINOTRANSFERASE-RELATED"/>
    <property type="match status" value="1"/>
</dbReference>
<comment type="pathway">
    <text evidence="3">Cofactor biosynthesis; adenosylcobalamin biosynthesis.</text>
</comment>
<name>A0A418W545_9PROT</name>
<organism evidence="12 13">
    <name type="scientific">Azospirillum cavernae</name>
    <dbReference type="NCBI Taxonomy" id="2320860"/>
    <lineage>
        <taxon>Bacteria</taxon>
        <taxon>Pseudomonadati</taxon>
        <taxon>Pseudomonadota</taxon>
        <taxon>Alphaproteobacteria</taxon>
        <taxon>Rhodospirillales</taxon>
        <taxon>Azospirillaceae</taxon>
        <taxon>Azospirillum</taxon>
    </lineage>
</organism>
<evidence type="ECO:0000313" key="12">
    <source>
        <dbReference type="EMBL" id="RJF85098.1"/>
    </source>
</evidence>
<dbReference type="GO" id="GO:0030170">
    <property type="term" value="F:pyridoxal phosphate binding"/>
    <property type="evidence" value="ECO:0007669"/>
    <property type="project" value="InterPro"/>
</dbReference>
<feature type="compositionally biased region" description="Polar residues" evidence="10">
    <location>
        <begin position="1"/>
        <end position="18"/>
    </location>
</feature>
<protein>
    <recommendedName>
        <fullName evidence="4">threonine-phosphate decarboxylase</fullName>
        <ecNumber evidence="4">4.1.1.81</ecNumber>
    </recommendedName>
    <alternativeName>
        <fullName evidence="8">L-threonine-O-3-phosphate decarboxylase</fullName>
    </alternativeName>
</protein>
<dbReference type="Gene3D" id="3.40.640.10">
    <property type="entry name" value="Type I PLP-dependent aspartate aminotransferase-like (Major domain)"/>
    <property type="match status" value="1"/>
</dbReference>
<dbReference type="InterPro" id="IPR015424">
    <property type="entry name" value="PyrdxlP-dep_Trfase"/>
</dbReference>
<evidence type="ECO:0000256" key="10">
    <source>
        <dbReference type="SAM" id="MobiDB-lite"/>
    </source>
</evidence>
<accession>A0A418W545</accession>
<evidence type="ECO:0000256" key="1">
    <source>
        <dbReference type="ARBA" id="ARBA00001933"/>
    </source>
</evidence>
<dbReference type="RefSeq" id="WP_119830726.1">
    <property type="nucleotide sequence ID" value="NZ_QYUL01000001.1"/>
</dbReference>
<keyword evidence="5" id="KW-0169">Cobalamin biosynthesis</keyword>
<feature type="domain" description="Aminotransferase class I/classII large" evidence="11">
    <location>
        <begin position="77"/>
        <end position="339"/>
    </location>
</feature>
<keyword evidence="7 12" id="KW-0456">Lyase</keyword>
<comment type="function">
    <text evidence="2">Decarboxylates L-threonine-O-3-phosphate to yield (R)-1-amino-2-propanol O-2-phosphate, the precursor for the linkage between the nucleotide loop and the corrin ring in cobalamin.</text>
</comment>
<dbReference type="GO" id="GO:0048472">
    <property type="term" value="F:threonine-phosphate decarboxylase activity"/>
    <property type="evidence" value="ECO:0007669"/>
    <property type="project" value="UniProtKB-EC"/>
</dbReference>
<gene>
    <name evidence="12" type="ORF">D3877_02075</name>
</gene>
<dbReference type="NCBIfam" id="TIGR01140">
    <property type="entry name" value="L_thr_O3P_dcar"/>
    <property type="match status" value="1"/>
</dbReference>
<dbReference type="OrthoDB" id="9799304at2"/>
<proteinExistence type="predicted"/>
<sequence length="364" mass="37041">MAESKTATKGASGVTTEGQGSGGAAILHGGDLDGARLAFPHAPEPWVDLSTGINPWPYPLPPIPADAWNRLPARGAEEGLREAAAACYGAPSAANVAAASGSQALIQLLPRLRASGTVAVLAPTYAEHAACWAGAGHVVREVAGFDALADGEAADVVVVVNPNNPDGRTLSVAALLGLAERQAARGGWLVVDEAFADADPAASVAGFADEPGLVVLRSFGKFFGLAGLRLGIALCAPDLAGALRAAIGPWAVSGPGLAVATAALADRVWIDATRARLAAAAAALDACLVVVGLRVVGGTSLFRLVADRRAAALHRGLGEAGILVRRFERQADWLRLGLPPDEESVIRLRDACVRILAGTDPSAR</sequence>
<dbReference type="GO" id="GO:0009236">
    <property type="term" value="P:cobalamin biosynthetic process"/>
    <property type="evidence" value="ECO:0007669"/>
    <property type="project" value="UniProtKB-UniPathway"/>
</dbReference>
<evidence type="ECO:0000256" key="2">
    <source>
        <dbReference type="ARBA" id="ARBA00003444"/>
    </source>
</evidence>
<dbReference type="PANTHER" id="PTHR42885:SF1">
    <property type="entry name" value="THREONINE-PHOSPHATE DECARBOXYLASE"/>
    <property type="match status" value="1"/>
</dbReference>
<dbReference type="AlphaFoldDB" id="A0A418W545"/>
<dbReference type="EC" id="4.1.1.81" evidence="4"/>
<dbReference type="Proteomes" id="UP000283458">
    <property type="component" value="Unassembled WGS sequence"/>
</dbReference>
<dbReference type="InterPro" id="IPR015422">
    <property type="entry name" value="PyrdxlP-dep_Trfase_small"/>
</dbReference>
<dbReference type="Pfam" id="PF00155">
    <property type="entry name" value="Aminotran_1_2"/>
    <property type="match status" value="1"/>
</dbReference>
<evidence type="ECO:0000256" key="4">
    <source>
        <dbReference type="ARBA" id="ARBA00012285"/>
    </source>
</evidence>
<dbReference type="UniPathway" id="UPA00148"/>
<reference evidence="12 13" key="1">
    <citation type="submission" date="2018-09" db="EMBL/GenBank/DDBJ databases">
        <authorList>
            <person name="Zhu H."/>
        </authorList>
    </citation>
    <scope>NUCLEOTIDE SEQUENCE [LARGE SCALE GENOMIC DNA]</scope>
    <source>
        <strain evidence="12 13">K2W22B-5</strain>
    </source>
</reference>
<evidence type="ECO:0000256" key="6">
    <source>
        <dbReference type="ARBA" id="ARBA00022898"/>
    </source>
</evidence>
<dbReference type="InterPro" id="IPR004838">
    <property type="entry name" value="NHTrfase_class1_PyrdxlP-BS"/>
</dbReference>
<dbReference type="InterPro" id="IPR015421">
    <property type="entry name" value="PyrdxlP-dep_Trfase_major"/>
</dbReference>
<keyword evidence="6" id="KW-0663">Pyridoxal phosphate</keyword>
<comment type="catalytic activity">
    <reaction evidence="9">
        <text>O-phospho-L-threonine + H(+) = (R)-1-aminopropan-2-yl phosphate + CO2</text>
        <dbReference type="Rhea" id="RHEA:11492"/>
        <dbReference type="ChEBI" id="CHEBI:15378"/>
        <dbReference type="ChEBI" id="CHEBI:16526"/>
        <dbReference type="ChEBI" id="CHEBI:58563"/>
        <dbReference type="ChEBI" id="CHEBI:58675"/>
        <dbReference type="EC" id="4.1.1.81"/>
    </reaction>
</comment>
<evidence type="ECO:0000259" key="11">
    <source>
        <dbReference type="Pfam" id="PF00155"/>
    </source>
</evidence>
<dbReference type="SUPFAM" id="SSF53383">
    <property type="entry name" value="PLP-dependent transferases"/>
    <property type="match status" value="1"/>
</dbReference>
<evidence type="ECO:0000256" key="3">
    <source>
        <dbReference type="ARBA" id="ARBA00004953"/>
    </source>
</evidence>
<evidence type="ECO:0000256" key="7">
    <source>
        <dbReference type="ARBA" id="ARBA00023239"/>
    </source>
</evidence>
<dbReference type="Gene3D" id="3.90.1150.10">
    <property type="entry name" value="Aspartate Aminotransferase, domain 1"/>
    <property type="match status" value="1"/>
</dbReference>
<dbReference type="PROSITE" id="PS00105">
    <property type="entry name" value="AA_TRANSFER_CLASS_1"/>
    <property type="match status" value="1"/>
</dbReference>
<dbReference type="EMBL" id="QYUL01000001">
    <property type="protein sequence ID" value="RJF85098.1"/>
    <property type="molecule type" value="Genomic_DNA"/>
</dbReference>